<feature type="region of interest" description="Disordered" evidence="1">
    <location>
        <begin position="1"/>
        <end position="158"/>
    </location>
</feature>
<feature type="compositionally biased region" description="Polar residues" evidence="1">
    <location>
        <begin position="55"/>
        <end position="76"/>
    </location>
</feature>
<protein>
    <submittedName>
        <fullName evidence="2">Predicted protein</fullName>
    </submittedName>
</protein>
<sequence length="579" mass="64821">MERDGTEFLMPKSSIGKRKRRRLIWASETNNPLSHLNHHHRRRHPPIATSPPSPVVTTHNARQPATTTTKHGNATSPMPRRYQRCGNQTTNDDVVVVRRHSETTPTSTADEDDISGRRRARQRRHDRRPTNSDEAQYSPPHSPPSISPHHSIHPPSLPSLPPCLPPSFFPPSVPLPSLHAPSLSIPPPLSLPPPSLPHSLPSITPSLLHHSLPSPSLPTTSPHHSLSHHPSLLHPSPPPLHPSPLPLTLYVSDSCQFRPESAESGRNQWRNGKYCADEEIKEKLKVKRKPTDDVKPSVEEARMAKRRCMNGKKMVPWVVGVPWQATFPQSLFDTELCIAVPLPFFLNKNLNILNVEASTLPTTKTNPNPGETKGTVILDIEKLSVRFGKELSLSCSQWTEAAGNMYLFQKERDEEGTGEAHSNWYNDHFCFYTAQDTKDDLYEAWKPDELKFHQEHWAKYGEFDAARYYQAYKLSEKQCEMMADIHGMMGSEPTKPSLSATFGKLTPRITSCSSQTQPSQPFSSGSGKSSSSTPDCLICAERGHDATQHADSTIVIKFKSDGKPVWSKYSDHNLLSHDN</sequence>
<evidence type="ECO:0000313" key="3">
    <source>
        <dbReference type="Proteomes" id="UP000001194"/>
    </source>
</evidence>
<feature type="compositionally biased region" description="Low complexity" evidence="1">
    <location>
        <begin position="211"/>
        <end position="234"/>
    </location>
</feature>
<feature type="region of interest" description="Disordered" evidence="1">
    <location>
        <begin position="211"/>
        <end position="238"/>
    </location>
</feature>
<gene>
    <name evidence="2" type="ORF">LACBIDRAFT_334094</name>
</gene>
<name>B0DY27_LACBS</name>
<evidence type="ECO:0000256" key="1">
    <source>
        <dbReference type="SAM" id="MobiDB-lite"/>
    </source>
</evidence>
<accession>B0DY27</accession>
<organism evidence="3">
    <name type="scientific">Laccaria bicolor (strain S238N-H82 / ATCC MYA-4686)</name>
    <name type="common">Bicoloured deceiver</name>
    <name type="synonym">Laccaria laccata var. bicolor</name>
    <dbReference type="NCBI Taxonomy" id="486041"/>
    <lineage>
        <taxon>Eukaryota</taxon>
        <taxon>Fungi</taxon>
        <taxon>Dikarya</taxon>
        <taxon>Basidiomycota</taxon>
        <taxon>Agaricomycotina</taxon>
        <taxon>Agaricomycetes</taxon>
        <taxon>Agaricomycetidae</taxon>
        <taxon>Agaricales</taxon>
        <taxon>Agaricineae</taxon>
        <taxon>Hydnangiaceae</taxon>
        <taxon>Laccaria</taxon>
    </lineage>
</organism>
<dbReference type="EMBL" id="DS547149">
    <property type="protein sequence ID" value="EDR00446.1"/>
    <property type="molecule type" value="Genomic_DNA"/>
</dbReference>
<dbReference type="AlphaFoldDB" id="B0DY27"/>
<feature type="compositionally biased region" description="Basic residues" evidence="1">
    <location>
        <begin position="117"/>
        <end position="127"/>
    </location>
</feature>
<dbReference type="RefSeq" id="XP_001888838.1">
    <property type="nucleotide sequence ID" value="XM_001888803.1"/>
</dbReference>
<feature type="region of interest" description="Disordered" evidence="1">
    <location>
        <begin position="509"/>
        <end position="531"/>
    </location>
</feature>
<dbReference type="HOGENOM" id="CLU_470954_0_0_1"/>
<reference evidence="2 3" key="1">
    <citation type="journal article" date="2008" name="Nature">
        <title>The genome of Laccaria bicolor provides insights into mycorrhizal symbiosis.</title>
        <authorList>
            <person name="Martin F."/>
            <person name="Aerts A."/>
            <person name="Ahren D."/>
            <person name="Brun A."/>
            <person name="Danchin E.G.J."/>
            <person name="Duchaussoy F."/>
            <person name="Gibon J."/>
            <person name="Kohler A."/>
            <person name="Lindquist E."/>
            <person name="Pereda V."/>
            <person name="Salamov A."/>
            <person name="Shapiro H.J."/>
            <person name="Wuyts J."/>
            <person name="Blaudez D."/>
            <person name="Buee M."/>
            <person name="Brokstein P."/>
            <person name="Canbaeck B."/>
            <person name="Cohen D."/>
            <person name="Courty P.E."/>
            <person name="Coutinho P.M."/>
            <person name="Delaruelle C."/>
            <person name="Detter J.C."/>
            <person name="Deveau A."/>
            <person name="DiFazio S."/>
            <person name="Duplessis S."/>
            <person name="Fraissinet-Tachet L."/>
            <person name="Lucic E."/>
            <person name="Frey-Klett P."/>
            <person name="Fourrey C."/>
            <person name="Feussner I."/>
            <person name="Gay G."/>
            <person name="Grimwood J."/>
            <person name="Hoegger P.J."/>
            <person name="Jain P."/>
            <person name="Kilaru S."/>
            <person name="Labbe J."/>
            <person name="Lin Y.C."/>
            <person name="Legue V."/>
            <person name="Le Tacon F."/>
            <person name="Marmeisse R."/>
            <person name="Melayah D."/>
            <person name="Montanini B."/>
            <person name="Muratet M."/>
            <person name="Nehls U."/>
            <person name="Niculita-Hirzel H."/>
            <person name="Oudot-Le Secq M.P."/>
            <person name="Peter M."/>
            <person name="Quesneville H."/>
            <person name="Rajashekar B."/>
            <person name="Reich M."/>
            <person name="Rouhier N."/>
            <person name="Schmutz J."/>
            <person name="Yin T."/>
            <person name="Chalot M."/>
            <person name="Henrissat B."/>
            <person name="Kuees U."/>
            <person name="Lucas S."/>
            <person name="Van de Peer Y."/>
            <person name="Podila G.K."/>
            <person name="Polle A."/>
            <person name="Pukkila P.J."/>
            <person name="Richardson P.M."/>
            <person name="Rouze P."/>
            <person name="Sanders I.R."/>
            <person name="Stajich J.E."/>
            <person name="Tunlid A."/>
            <person name="Tuskan G."/>
            <person name="Grigoriev I.V."/>
        </authorList>
    </citation>
    <scope>NUCLEOTIDE SEQUENCE [LARGE SCALE GENOMIC DNA]</scope>
    <source>
        <strain evidence="3">S238N-H82 / ATCC MYA-4686</strain>
    </source>
</reference>
<dbReference type="OrthoDB" id="3018573at2759"/>
<keyword evidence="3" id="KW-1185">Reference proteome</keyword>
<feature type="compositionally biased region" description="Low complexity" evidence="1">
    <location>
        <begin position="510"/>
        <end position="531"/>
    </location>
</feature>
<proteinExistence type="predicted"/>
<evidence type="ECO:0000313" key="2">
    <source>
        <dbReference type="EMBL" id="EDR00446.1"/>
    </source>
</evidence>
<dbReference type="Proteomes" id="UP000001194">
    <property type="component" value="Unassembled WGS sequence"/>
</dbReference>
<dbReference type="InParanoid" id="B0DY27"/>
<dbReference type="GeneID" id="6084525"/>
<dbReference type="KEGG" id="lbc:LACBIDRAFT_334094"/>
<feature type="compositionally biased region" description="Basic residues" evidence="1">
    <location>
        <begin position="36"/>
        <end position="45"/>
    </location>
</feature>